<evidence type="ECO:0000313" key="2">
    <source>
        <dbReference type="Proteomes" id="UP000241842"/>
    </source>
</evidence>
<evidence type="ECO:0000313" key="1">
    <source>
        <dbReference type="EMBL" id="ATW69952.1"/>
    </source>
</evidence>
<dbReference type="EMBL" id="MG030347">
    <property type="protein sequence ID" value="ATW69952.1"/>
    <property type="molecule type" value="Genomic_DNA"/>
</dbReference>
<sequence length="97" mass="11068">MSSQLRFKIVVEYMSGDSFGSSLESDEIPYEWSNLSECQKALDIILETTKSRSDFTIMLPLDDGSMHQFSNFWNAGYFESLHSLEIKLVGVGEKIYV</sequence>
<proteinExistence type="predicted"/>
<dbReference type="RefSeq" id="YP_009620636.1">
    <property type="nucleotide sequence ID" value="NC_042090.1"/>
</dbReference>
<keyword evidence="2" id="KW-1185">Reference proteome</keyword>
<dbReference type="OrthoDB" id="37467at10239"/>
<dbReference type="GeneID" id="40097289"/>
<dbReference type="Proteomes" id="UP000241842">
    <property type="component" value="Segment"/>
</dbReference>
<organism evidence="1 2">
    <name type="scientific">Proteus phage PM135</name>
    <dbReference type="NCBI Taxonomy" id="2048008"/>
    <lineage>
        <taxon>Viruses</taxon>
        <taxon>Duplodnaviria</taxon>
        <taxon>Heunggongvirae</taxon>
        <taxon>Uroviricota</taxon>
        <taxon>Caudoviricetes</taxon>
        <taxon>Demerecviridae</taxon>
        <taxon>Novosibvirus</taxon>
        <taxon>Novosibvirus PM135</taxon>
    </lineage>
</organism>
<reference evidence="2" key="1">
    <citation type="submission" date="2017-10" db="EMBL/GenBank/DDBJ databases">
        <title>Isolation and characterization of a group of new proteus bacteriophages.</title>
        <authorList>
            <person name="Kozlova Y.N."/>
            <person name="Morozova V.V."/>
            <person name="Babkin I.V."/>
            <person name="Tikunova N.V."/>
            <person name="Bokovaya O.V."/>
            <person name="Shedko E.D."/>
        </authorList>
    </citation>
    <scope>NUCLEOTIDE SEQUENCE [LARGE SCALE GENOMIC DNA]</scope>
</reference>
<protein>
    <submittedName>
        <fullName evidence="1">Uncharacterized protein</fullName>
    </submittedName>
</protein>
<accession>A0A2H4PRL4</accession>
<dbReference type="KEGG" id="vg:40097289"/>
<name>A0A2H4PRL4_9CAUD</name>